<feature type="domain" description="Ionotropic glutamate receptor C-terminal" evidence="2">
    <location>
        <begin position="238"/>
        <end position="517"/>
    </location>
</feature>
<dbReference type="STRING" id="6184.A0A430QGX2"/>
<dbReference type="Proteomes" id="UP000290809">
    <property type="component" value="Unassembled WGS sequence"/>
</dbReference>
<evidence type="ECO:0000259" key="2">
    <source>
        <dbReference type="Pfam" id="PF00060"/>
    </source>
</evidence>
<sequence>MIVFSNTKIAFNCLKLSEFIEHTKKNESTVKGLLVDLLTADNLSQVQYSIQSIPVRLNVSLTNVEYCLSMLLTNNQSLCLFQFSSDILMNMENSSLTLVNNKHTLPYITRSFTQLKPVLIMKCFKNNCSSQLDSSFLNGMYFLYTFHSSIWSLILLYTLTLLTNNQSLCLFQFSSDILMNMENSSLTLVNNKHTLPYITRSFTQLKPVLIMKCFKNNCSSQLDSSFLNGMYFLYTFHSSIWSLILLYTLTTGSLLFVFEYTRPSCEKYTKISPSNEPSLNLWDSYVYVIMGLFLQSSYKLPKSWGGITITLFWHAFCLICIIAYAMGTSVLIFKQYTDKDFKYHPYLNSQNQTIYCDLNPNVCNYFEKKFSFPMKLVNGKLSSDEINTSVIILTDHIHGHYLQSLKHRNTDWNYIKLNCNEDENDNGEIVNDSGNFQDMPLMEMGFVTFSEKSLWKMNVYLKDSGRLYSIQYKNEQAFDFTTKLQVYNNLCVTKEDRNSKIPIRLKQMNGPLLFMIIGGLCAVLMHISEYIYYIVMNR</sequence>
<feature type="transmembrane region" description="Helical" evidence="1">
    <location>
        <begin position="141"/>
        <end position="162"/>
    </location>
</feature>
<keyword evidence="1" id="KW-1133">Transmembrane helix</keyword>
<name>A0A430QGX2_SCHBO</name>
<evidence type="ECO:0000256" key="1">
    <source>
        <dbReference type="SAM" id="Phobius"/>
    </source>
</evidence>
<protein>
    <recommendedName>
        <fullName evidence="2">Ionotropic glutamate receptor C-terminal domain-containing protein</fullName>
    </recommendedName>
</protein>
<dbReference type="InterPro" id="IPR001320">
    <property type="entry name" value="Iontro_rcpt_C"/>
</dbReference>
<organism evidence="3 4">
    <name type="scientific">Schistosoma bovis</name>
    <name type="common">Blood fluke</name>
    <dbReference type="NCBI Taxonomy" id="6184"/>
    <lineage>
        <taxon>Eukaryota</taxon>
        <taxon>Metazoa</taxon>
        <taxon>Spiralia</taxon>
        <taxon>Lophotrochozoa</taxon>
        <taxon>Platyhelminthes</taxon>
        <taxon>Trematoda</taxon>
        <taxon>Digenea</taxon>
        <taxon>Strigeidida</taxon>
        <taxon>Schistosomatoidea</taxon>
        <taxon>Schistosomatidae</taxon>
        <taxon>Schistosoma</taxon>
    </lineage>
</organism>
<feature type="transmembrane region" description="Helical" evidence="1">
    <location>
        <begin position="310"/>
        <end position="333"/>
    </location>
</feature>
<accession>A0A430QGX2</accession>
<evidence type="ECO:0000313" key="3">
    <source>
        <dbReference type="EMBL" id="RTG86919.1"/>
    </source>
</evidence>
<dbReference type="EMBL" id="QMKO01001742">
    <property type="protein sequence ID" value="RTG86919.1"/>
    <property type="molecule type" value="Genomic_DNA"/>
</dbReference>
<dbReference type="GO" id="GO:0016020">
    <property type="term" value="C:membrane"/>
    <property type="evidence" value="ECO:0007669"/>
    <property type="project" value="InterPro"/>
</dbReference>
<feature type="transmembrane region" description="Helical" evidence="1">
    <location>
        <begin position="512"/>
        <end position="535"/>
    </location>
</feature>
<comment type="caution">
    <text evidence="3">The sequence shown here is derived from an EMBL/GenBank/DDBJ whole genome shotgun (WGS) entry which is preliminary data.</text>
</comment>
<keyword evidence="4" id="KW-1185">Reference proteome</keyword>
<dbReference type="Pfam" id="PF00060">
    <property type="entry name" value="Lig_chan"/>
    <property type="match status" value="1"/>
</dbReference>
<keyword evidence="1" id="KW-0472">Membrane</keyword>
<reference evidence="3 4" key="1">
    <citation type="journal article" date="2019" name="PLoS Pathog.">
        <title>Genome sequence of the bovine parasite Schistosoma bovis Tanzania.</title>
        <authorList>
            <person name="Oey H."/>
            <person name="Zakrzewski M."/>
            <person name="Gobert G."/>
            <person name="Gravermann K."/>
            <person name="Stoye J."/>
            <person name="Jones M."/>
            <person name="Mcmanus D."/>
            <person name="Krause L."/>
        </authorList>
    </citation>
    <scope>NUCLEOTIDE SEQUENCE [LARGE SCALE GENOMIC DNA]</scope>
    <source>
        <strain evidence="3 4">TAN1997</strain>
    </source>
</reference>
<keyword evidence="1" id="KW-0812">Transmembrane</keyword>
<dbReference type="GO" id="GO:0015276">
    <property type="term" value="F:ligand-gated monoatomic ion channel activity"/>
    <property type="evidence" value="ECO:0007669"/>
    <property type="project" value="InterPro"/>
</dbReference>
<gene>
    <name evidence="3" type="ORF">DC041_0010916</name>
</gene>
<feature type="transmembrane region" description="Helical" evidence="1">
    <location>
        <begin position="231"/>
        <end position="258"/>
    </location>
</feature>
<dbReference type="AlphaFoldDB" id="A0A430QGX2"/>
<dbReference type="Gene3D" id="1.10.287.70">
    <property type="match status" value="1"/>
</dbReference>
<proteinExistence type="predicted"/>
<feature type="transmembrane region" description="Helical" evidence="1">
    <location>
        <begin position="279"/>
        <end position="298"/>
    </location>
</feature>
<evidence type="ECO:0000313" key="4">
    <source>
        <dbReference type="Proteomes" id="UP000290809"/>
    </source>
</evidence>